<dbReference type="PANTHER" id="PTHR46518:SF1">
    <property type="entry name" value="OUTER DYNEIN ARM-DOCKING COMPLEX SUBUNIT 3"/>
    <property type="match status" value="1"/>
</dbReference>
<keyword evidence="1" id="KW-0175">Coiled coil</keyword>
<accession>A0ABM1J8A1</accession>
<dbReference type="Proteomes" id="UP000694924">
    <property type="component" value="Unplaced"/>
</dbReference>
<sequence>MLTTKYVKIHKMSDERWTKRDKINQYRGVLKLYDRDKKIRSLELIKLKQRVSKNLKSIRTDVREYRGIIRDVITGSKTQLLAILQQYDNFHLAFGQLTPDEIHNRIYQNSELYHRQLDKIRYEKEKLAKQYFNLQVEKCVLMEGEDQDVQTDRLNQRLSAYLQRSTAKQNGAKAIRTTYIKMINILKKDTMYFDALLNALKDDQKDQCKVIVKATVMGQLGAENVDDLKEKYKIITRDVLKHMKERERTLITARERVTDLWEYAKSLVRIESDAALITENASFKEKSDHLEKQVKRLEEICEILKDTVLVRSHNELFPRLEEQMKQKTRLINQFNYNIKERNNLVIKKEEAITLLERLQHTMLTTTGQYRIDKKALLEEIEAQKKRIVDYKELRRSHGELSMKIRAALQNMLLMLVCIKRGKVERRQLKKTKSIDELDEDEPILDKIEPDGLVLLAQISRKMGSLFGMSNFELDKEKDEKARNLYQSYVADYSSNLKFGKDILEPALIVEHEFIDPNILTRADVKTRSRKMVEANLKPE</sequence>
<reference evidence="3" key="1">
    <citation type="submission" date="2025-08" db="UniProtKB">
        <authorList>
            <consortium name="RefSeq"/>
        </authorList>
    </citation>
    <scope>IDENTIFICATION</scope>
    <source>
        <tissue evidence="3">Whole body</tissue>
    </source>
</reference>
<evidence type="ECO:0000256" key="1">
    <source>
        <dbReference type="SAM" id="Coils"/>
    </source>
</evidence>
<dbReference type="GeneID" id="107072894"/>
<feature type="coiled-coil region" evidence="1">
    <location>
        <begin position="280"/>
        <end position="307"/>
    </location>
</feature>
<evidence type="ECO:0000313" key="3">
    <source>
        <dbReference type="RefSeq" id="XP_015188689.1"/>
    </source>
</evidence>
<dbReference type="RefSeq" id="XP_015188689.1">
    <property type="nucleotide sequence ID" value="XM_015333203.1"/>
</dbReference>
<keyword evidence="2" id="KW-1185">Reference proteome</keyword>
<protein>
    <submittedName>
        <fullName evidence="3">Uncharacterized protein LOC107072894</fullName>
    </submittedName>
</protein>
<proteinExistence type="predicted"/>
<dbReference type="PANTHER" id="PTHR46518">
    <property type="entry name" value="COILED-COIL DOMAIN-CONTAINING PROTEIN 151"/>
    <property type="match status" value="1"/>
</dbReference>
<name>A0ABM1J8A1_POLDO</name>
<dbReference type="InterPro" id="IPR033192">
    <property type="entry name" value="ODAD3"/>
</dbReference>
<gene>
    <name evidence="3" type="primary">LOC107072894</name>
</gene>
<evidence type="ECO:0000313" key="2">
    <source>
        <dbReference type="Proteomes" id="UP000694924"/>
    </source>
</evidence>
<organism evidence="2 3">
    <name type="scientific">Polistes dominula</name>
    <name type="common">European paper wasp</name>
    <name type="synonym">Vespa dominula</name>
    <dbReference type="NCBI Taxonomy" id="743375"/>
    <lineage>
        <taxon>Eukaryota</taxon>
        <taxon>Metazoa</taxon>
        <taxon>Ecdysozoa</taxon>
        <taxon>Arthropoda</taxon>
        <taxon>Hexapoda</taxon>
        <taxon>Insecta</taxon>
        <taxon>Pterygota</taxon>
        <taxon>Neoptera</taxon>
        <taxon>Endopterygota</taxon>
        <taxon>Hymenoptera</taxon>
        <taxon>Apocrita</taxon>
        <taxon>Aculeata</taxon>
        <taxon>Vespoidea</taxon>
        <taxon>Vespidae</taxon>
        <taxon>Polistinae</taxon>
        <taxon>Polistini</taxon>
        <taxon>Polistes</taxon>
    </lineage>
</organism>